<evidence type="ECO:0000313" key="1">
    <source>
        <dbReference type="EMBL" id="JAE14094.1"/>
    </source>
</evidence>
<protein>
    <submittedName>
        <fullName evidence="1">Uncharacterized protein</fullName>
    </submittedName>
</protein>
<accession>A0A0A9FSB4</accession>
<name>A0A0A9FSB4_ARUDO</name>
<proteinExistence type="predicted"/>
<reference evidence="1" key="2">
    <citation type="journal article" date="2015" name="Data Brief">
        <title>Shoot transcriptome of the giant reed, Arundo donax.</title>
        <authorList>
            <person name="Barrero R.A."/>
            <person name="Guerrero F.D."/>
            <person name="Moolhuijzen P."/>
            <person name="Goolsby J.A."/>
            <person name="Tidwell J."/>
            <person name="Bellgard S.E."/>
            <person name="Bellgard M.I."/>
        </authorList>
    </citation>
    <scope>NUCLEOTIDE SEQUENCE</scope>
    <source>
        <tissue evidence="1">Shoot tissue taken approximately 20 cm above the soil surface</tissue>
    </source>
</reference>
<dbReference type="EMBL" id="GBRH01183802">
    <property type="protein sequence ID" value="JAE14094.1"/>
    <property type="molecule type" value="Transcribed_RNA"/>
</dbReference>
<dbReference type="AlphaFoldDB" id="A0A0A9FSB4"/>
<organism evidence="1">
    <name type="scientific">Arundo donax</name>
    <name type="common">Giant reed</name>
    <name type="synonym">Donax arundinaceus</name>
    <dbReference type="NCBI Taxonomy" id="35708"/>
    <lineage>
        <taxon>Eukaryota</taxon>
        <taxon>Viridiplantae</taxon>
        <taxon>Streptophyta</taxon>
        <taxon>Embryophyta</taxon>
        <taxon>Tracheophyta</taxon>
        <taxon>Spermatophyta</taxon>
        <taxon>Magnoliopsida</taxon>
        <taxon>Liliopsida</taxon>
        <taxon>Poales</taxon>
        <taxon>Poaceae</taxon>
        <taxon>PACMAD clade</taxon>
        <taxon>Arundinoideae</taxon>
        <taxon>Arundineae</taxon>
        <taxon>Arundo</taxon>
    </lineage>
</organism>
<sequence length="22" mass="2388">MLLTAMSTSSCLDSYLSFVNGF</sequence>
<reference evidence="1" key="1">
    <citation type="submission" date="2014-09" db="EMBL/GenBank/DDBJ databases">
        <authorList>
            <person name="Magalhaes I.L.F."/>
            <person name="Oliveira U."/>
            <person name="Santos F.R."/>
            <person name="Vidigal T.H.D.A."/>
            <person name="Brescovit A.D."/>
            <person name="Santos A.J."/>
        </authorList>
    </citation>
    <scope>NUCLEOTIDE SEQUENCE</scope>
    <source>
        <tissue evidence="1">Shoot tissue taken approximately 20 cm above the soil surface</tissue>
    </source>
</reference>